<evidence type="ECO:0000256" key="1">
    <source>
        <dbReference type="SAM" id="MobiDB-lite"/>
    </source>
</evidence>
<feature type="region of interest" description="Disordered" evidence="1">
    <location>
        <begin position="1"/>
        <end position="54"/>
    </location>
</feature>
<evidence type="ECO:0000313" key="2">
    <source>
        <dbReference type="EMBL" id="GER37456.1"/>
    </source>
</evidence>
<keyword evidence="2" id="KW-0808">Transferase</keyword>
<dbReference type="Proteomes" id="UP000325081">
    <property type="component" value="Unassembled WGS sequence"/>
</dbReference>
<sequence>KSKDGSGSGSDRMEPQGTQNQNPNLKTKTKTKTVSDNNIKHDNLGRVPGNQSQISKYQRTVQAIKVVEYIAKPSHVPSPCPDSRNIEIEVQGLQAHTHTHILTHGSRERRRVRSAFFFSRDVGGGAAVGHAGTGEDKRQRKFPLI</sequence>
<dbReference type="AlphaFoldDB" id="A0A5A7PXM9"/>
<dbReference type="EMBL" id="BKCP01005372">
    <property type="protein sequence ID" value="GER37456.1"/>
    <property type="molecule type" value="Genomic_DNA"/>
</dbReference>
<evidence type="ECO:0000313" key="3">
    <source>
        <dbReference type="Proteomes" id="UP000325081"/>
    </source>
</evidence>
<gene>
    <name evidence="2" type="ORF">STAS_13868</name>
</gene>
<name>A0A5A7PXM9_STRAF</name>
<reference evidence="3" key="1">
    <citation type="journal article" date="2019" name="Curr. Biol.">
        <title>Genome Sequence of Striga asiatica Provides Insight into the Evolution of Plant Parasitism.</title>
        <authorList>
            <person name="Yoshida S."/>
            <person name="Kim S."/>
            <person name="Wafula E.K."/>
            <person name="Tanskanen J."/>
            <person name="Kim Y.M."/>
            <person name="Honaas L."/>
            <person name="Yang Z."/>
            <person name="Spallek T."/>
            <person name="Conn C.E."/>
            <person name="Ichihashi Y."/>
            <person name="Cheong K."/>
            <person name="Cui S."/>
            <person name="Der J.P."/>
            <person name="Gundlach H."/>
            <person name="Jiao Y."/>
            <person name="Hori C."/>
            <person name="Ishida J.K."/>
            <person name="Kasahara H."/>
            <person name="Kiba T."/>
            <person name="Kim M.S."/>
            <person name="Koo N."/>
            <person name="Laohavisit A."/>
            <person name="Lee Y.H."/>
            <person name="Lumba S."/>
            <person name="McCourt P."/>
            <person name="Mortimer J.C."/>
            <person name="Mutuku J.M."/>
            <person name="Nomura T."/>
            <person name="Sasaki-Sekimoto Y."/>
            <person name="Seto Y."/>
            <person name="Wang Y."/>
            <person name="Wakatake T."/>
            <person name="Sakakibara H."/>
            <person name="Demura T."/>
            <person name="Yamaguchi S."/>
            <person name="Yoneyama K."/>
            <person name="Manabe R.I."/>
            <person name="Nelson D.C."/>
            <person name="Schulman A.H."/>
            <person name="Timko M.P."/>
            <person name="dePamphilis C.W."/>
            <person name="Choi D."/>
            <person name="Shirasu K."/>
        </authorList>
    </citation>
    <scope>NUCLEOTIDE SEQUENCE [LARGE SCALE GENOMIC DNA]</scope>
    <source>
        <strain evidence="3">cv. UVA1</strain>
    </source>
</reference>
<keyword evidence="2" id="KW-0489">Methyltransferase</keyword>
<accession>A0A5A7PXM9</accession>
<protein>
    <submittedName>
        <fullName evidence="2">S-adenosyl-L-methionine-dependentmethyltransferases superfamily protein</fullName>
    </submittedName>
</protein>
<feature type="compositionally biased region" description="Polar residues" evidence="1">
    <location>
        <begin position="16"/>
        <end position="25"/>
    </location>
</feature>
<organism evidence="2 3">
    <name type="scientific">Striga asiatica</name>
    <name type="common">Asiatic witchweed</name>
    <name type="synonym">Buchnera asiatica</name>
    <dbReference type="NCBI Taxonomy" id="4170"/>
    <lineage>
        <taxon>Eukaryota</taxon>
        <taxon>Viridiplantae</taxon>
        <taxon>Streptophyta</taxon>
        <taxon>Embryophyta</taxon>
        <taxon>Tracheophyta</taxon>
        <taxon>Spermatophyta</taxon>
        <taxon>Magnoliopsida</taxon>
        <taxon>eudicotyledons</taxon>
        <taxon>Gunneridae</taxon>
        <taxon>Pentapetalae</taxon>
        <taxon>asterids</taxon>
        <taxon>lamiids</taxon>
        <taxon>Lamiales</taxon>
        <taxon>Orobanchaceae</taxon>
        <taxon>Buchnereae</taxon>
        <taxon>Striga</taxon>
    </lineage>
</organism>
<comment type="caution">
    <text evidence="2">The sequence shown here is derived from an EMBL/GenBank/DDBJ whole genome shotgun (WGS) entry which is preliminary data.</text>
</comment>
<dbReference type="GO" id="GO:0008168">
    <property type="term" value="F:methyltransferase activity"/>
    <property type="evidence" value="ECO:0007669"/>
    <property type="project" value="UniProtKB-KW"/>
</dbReference>
<feature type="non-terminal residue" evidence="2">
    <location>
        <position position="1"/>
    </location>
</feature>
<dbReference type="GO" id="GO:0032259">
    <property type="term" value="P:methylation"/>
    <property type="evidence" value="ECO:0007669"/>
    <property type="project" value="UniProtKB-KW"/>
</dbReference>
<keyword evidence="3" id="KW-1185">Reference proteome</keyword>
<proteinExistence type="predicted"/>